<dbReference type="STRING" id="1844.UG56_016560"/>
<evidence type="ECO:0000313" key="5">
    <source>
        <dbReference type="EMBL" id="OIJ25604.1"/>
    </source>
</evidence>
<evidence type="ECO:0000313" key="6">
    <source>
        <dbReference type="Proteomes" id="UP000033772"/>
    </source>
</evidence>
<evidence type="ECO:0000256" key="1">
    <source>
        <dbReference type="ARBA" id="ARBA00023015"/>
    </source>
</evidence>
<evidence type="ECO:0000256" key="3">
    <source>
        <dbReference type="ARBA" id="ARBA00023163"/>
    </source>
</evidence>
<dbReference type="CDD" id="cd07377">
    <property type="entry name" value="WHTH_GntR"/>
    <property type="match status" value="1"/>
</dbReference>
<dbReference type="InterPro" id="IPR036388">
    <property type="entry name" value="WH-like_DNA-bd_sf"/>
</dbReference>
<dbReference type="RefSeq" id="WP_045550070.1">
    <property type="nucleotide sequence ID" value="NZ_JZDQ02000023.1"/>
</dbReference>
<dbReference type="GO" id="GO:0003677">
    <property type="term" value="F:DNA binding"/>
    <property type="evidence" value="ECO:0007669"/>
    <property type="project" value="UniProtKB-KW"/>
</dbReference>
<dbReference type="InterPro" id="IPR008920">
    <property type="entry name" value="TF_FadR/GntR_C"/>
</dbReference>
<dbReference type="PANTHER" id="PTHR43537:SF45">
    <property type="entry name" value="GNTR FAMILY REGULATORY PROTEIN"/>
    <property type="match status" value="1"/>
</dbReference>
<sequence>MTDLQTPVRPTVGAPPTSLAYAAYERIRDLLIMLDIRPGEPINDGRLAESLGFGRTPVREALKRLETDHLVVSYPRRGTFATAVDVTELGAISDLREQLEPFAAHRAATAATEPMRAELRMMAARVRTLDGSGEDRATLMRLDMSVHRLIYRATGNKHLEDVLIRYDNLATRIWCLVVDKLPDLASHIAEHAELLDAIADGDAERAERLTREHIDGFATAVRRVL</sequence>
<dbReference type="Gene3D" id="1.20.120.530">
    <property type="entry name" value="GntR ligand-binding domain-like"/>
    <property type="match status" value="1"/>
</dbReference>
<dbReference type="Pfam" id="PF07729">
    <property type="entry name" value="FCD"/>
    <property type="match status" value="1"/>
</dbReference>
<comment type="caution">
    <text evidence="5">The sequence shown here is derived from an EMBL/GenBank/DDBJ whole genome shotgun (WGS) entry which is preliminary data.</text>
</comment>
<organism evidence="5 6">
    <name type="scientific">Nocardioides luteus</name>
    <dbReference type="NCBI Taxonomy" id="1844"/>
    <lineage>
        <taxon>Bacteria</taxon>
        <taxon>Bacillati</taxon>
        <taxon>Actinomycetota</taxon>
        <taxon>Actinomycetes</taxon>
        <taxon>Propionibacteriales</taxon>
        <taxon>Nocardioidaceae</taxon>
        <taxon>Nocardioides</taxon>
    </lineage>
</organism>
<accession>A0A1J4N219</accession>
<proteinExistence type="predicted"/>
<dbReference type="Proteomes" id="UP000033772">
    <property type="component" value="Unassembled WGS sequence"/>
</dbReference>
<keyword evidence="1" id="KW-0805">Transcription regulation</keyword>
<gene>
    <name evidence="5" type="ORF">UG56_016560</name>
</gene>
<keyword evidence="6" id="KW-1185">Reference proteome</keyword>
<dbReference type="Gene3D" id="1.10.10.10">
    <property type="entry name" value="Winged helix-like DNA-binding domain superfamily/Winged helix DNA-binding domain"/>
    <property type="match status" value="1"/>
</dbReference>
<reference evidence="5" key="1">
    <citation type="submission" date="2016-10" db="EMBL/GenBank/DDBJ databases">
        <title>Draft Genome Sequence of Nocardioides luteus Strain BAFB, an Alkane-Degrading Bacterium Isolated from JP-7 Polluted Soil.</title>
        <authorList>
            <person name="Brown L."/>
            <person name="Ruiz O.N."/>
            <person name="Gunasekera T."/>
        </authorList>
    </citation>
    <scope>NUCLEOTIDE SEQUENCE [LARGE SCALE GENOMIC DNA]</scope>
    <source>
        <strain evidence="5">BAFB</strain>
    </source>
</reference>
<dbReference type="EMBL" id="JZDQ02000023">
    <property type="protein sequence ID" value="OIJ25604.1"/>
    <property type="molecule type" value="Genomic_DNA"/>
</dbReference>
<dbReference type="PROSITE" id="PS50949">
    <property type="entry name" value="HTH_GNTR"/>
    <property type="match status" value="1"/>
</dbReference>
<dbReference type="AlphaFoldDB" id="A0A1J4N219"/>
<keyword evidence="2" id="KW-0238">DNA-binding</keyword>
<dbReference type="SUPFAM" id="SSF48008">
    <property type="entry name" value="GntR ligand-binding domain-like"/>
    <property type="match status" value="1"/>
</dbReference>
<name>A0A1J4N219_9ACTN</name>
<keyword evidence="3" id="KW-0804">Transcription</keyword>
<evidence type="ECO:0000259" key="4">
    <source>
        <dbReference type="PROSITE" id="PS50949"/>
    </source>
</evidence>
<dbReference type="InterPro" id="IPR011711">
    <property type="entry name" value="GntR_C"/>
</dbReference>
<dbReference type="SUPFAM" id="SSF46785">
    <property type="entry name" value="Winged helix' DNA-binding domain"/>
    <property type="match status" value="1"/>
</dbReference>
<evidence type="ECO:0000256" key="2">
    <source>
        <dbReference type="ARBA" id="ARBA00023125"/>
    </source>
</evidence>
<dbReference type="Pfam" id="PF00392">
    <property type="entry name" value="GntR"/>
    <property type="match status" value="1"/>
</dbReference>
<dbReference type="InterPro" id="IPR000524">
    <property type="entry name" value="Tscrpt_reg_HTH_GntR"/>
</dbReference>
<dbReference type="SMART" id="SM00895">
    <property type="entry name" value="FCD"/>
    <property type="match status" value="1"/>
</dbReference>
<dbReference type="InterPro" id="IPR036390">
    <property type="entry name" value="WH_DNA-bd_sf"/>
</dbReference>
<feature type="domain" description="HTH gntR-type" evidence="4">
    <location>
        <begin position="17"/>
        <end position="84"/>
    </location>
</feature>
<protein>
    <submittedName>
        <fullName evidence="5">GntR family transcriptional regulator</fullName>
    </submittedName>
</protein>
<dbReference type="SMART" id="SM00345">
    <property type="entry name" value="HTH_GNTR"/>
    <property type="match status" value="1"/>
</dbReference>
<dbReference type="GO" id="GO:0003700">
    <property type="term" value="F:DNA-binding transcription factor activity"/>
    <property type="evidence" value="ECO:0007669"/>
    <property type="project" value="InterPro"/>
</dbReference>
<dbReference type="PANTHER" id="PTHR43537">
    <property type="entry name" value="TRANSCRIPTIONAL REGULATOR, GNTR FAMILY"/>
    <property type="match status" value="1"/>
</dbReference>